<dbReference type="InterPro" id="IPR029058">
    <property type="entry name" value="AB_hydrolase_fold"/>
</dbReference>
<dbReference type="Proteomes" id="UP000076218">
    <property type="component" value="Unassembled WGS sequence"/>
</dbReference>
<dbReference type="Pfam" id="PF00561">
    <property type="entry name" value="Abhydrolase_1"/>
    <property type="match status" value="1"/>
</dbReference>
<dbReference type="InterPro" id="IPR050471">
    <property type="entry name" value="AB_hydrolase"/>
</dbReference>
<feature type="domain" description="AB hydrolase-1" evidence="1">
    <location>
        <begin position="34"/>
        <end position="136"/>
    </location>
</feature>
<keyword evidence="2" id="KW-0378">Hydrolase</keyword>
<evidence type="ECO:0000313" key="3">
    <source>
        <dbReference type="Proteomes" id="UP000076218"/>
    </source>
</evidence>
<dbReference type="PANTHER" id="PTHR43433">
    <property type="entry name" value="HYDROLASE, ALPHA/BETA FOLD FAMILY PROTEIN"/>
    <property type="match status" value="1"/>
</dbReference>
<proteinExistence type="predicted"/>
<dbReference type="PANTHER" id="PTHR43433:SF5">
    <property type="entry name" value="AB HYDROLASE-1 DOMAIN-CONTAINING PROTEIN"/>
    <property type="match status" value="1"/>
</dbReference>
<sequence length="277" mass="29105">MDTATNPLDGTRIAYRAFGARPDGEDPRDPAHAPVVLVHGTALSQAIWRGFGWVRGLSPERPVITLDLRGHGRSGTPHEPAAYAMDLMVADVVAVLDAVGLDAVHHVGYSLGARVGFSLAAAHPERLLSTASLGGSPRSGVGVFDRVFFPGCIEALEEGGMPGFLDAWERHSGHPVDAATRGAFLADDARALAAYMRESERDAGVPDAVVAGSAVPLLLVAGTRDAERLRAAHHVRALRPDAPLVELEGATHADTPRHPDALPAVARFLASLGTTTR</sequence>
<gene>
    <name evidence="2" type="ORF">AWH51_08655</name>
</gene>
<protein>
    <submittedName>
        <fullName evidence="2">Hydrolase</fullName>
    </submittedName>
</protein>
<dbReference type="AlphaFoldDB" id="A0A154V1X8"/>
<comment type="caution">
    <text evidence="2">The sequence shown here is derived from an EMBL/GenBank/DDBJ whole genome shotgun (WGS) entry which is preliminary data.</text>
</comment>
<evidence type="ECO:0000259" key="1">
    <source>
        <dbReference type="Pfam" id="PF00561"/>
    </source>
</evidence>
<name>A0A154V1X8_9MICO</name>
<reference evidence="2 3" key="1">
    <citation type="submission" date="2016-01" db="EMBL/GenBank/DDBJ databases">
        <title>Draft genome sequence of Clavibacter michiganensis subsp. tessellarius DOAB 609.</title>
        <authorList>
            <person name="Tambong J.T."/>
        </authorList>
    </citation>
    <scope>NUCLEOTIDE SEQUENCE [LARGE SCALE GENOMIC DNA]</scope>
    <source>
        <strain evidence="2 3">DOAB 609</strain>
    </source>
</reference>
<dbReference type="SUPFAM" id="SSF53474">
    <property type="entry name" value="alpha/beta-Hydrolases"/>
    <property type="match status" value="1"/>
</dbReference>
<organism evidence="2 3">
    <name type="scientific">Clavibacter tessellarius</name>
    <dbReference type="NCBI Taxonomy" id="31965"/>
    <lineage>
        <taxon>Bacteria</taxon>
        <taxon>Bacillati</taxon>
        <taxon>Actinomycetota</taxon>
        <taxon>Actinomycetes</taxon>
        <taxon>Micrococcales</taxon>
        <taxon>Microbacteriaceae</taxon>
        <taxon>Clavibacter</taxon>
    </lineage>
</organism>
<dbReference type="EMBL" id="LQXA01000027">
    <property type="protein sequence ID" value="KZC95351.1"/>
    <property type="molecule type" value="Genomic_DNA"/>
</dbReference>
<accession>A0A154V1X8</accession>
<dbReference type="OrthoDB" id="9804723at2"/>
<dbReference type="GO" id="GO:0016787">
    <property type="term" value="F:hydrolase activity"/>
    <property type="evidence" value="ECO:0007669"/>
    <property type="project" value="UniProtKB-KW"/>
</dbReference>
<dbReference type="InterPro" id="IPR000073">
    <property type="entry name" value="AB_hydrolase_1"/>
</dbReference>
<dbReference type="RefSeq" id="WP_063071341.1">
    <property type="nucleotide sequence ID" value="NZ_LQXA01000027.1"/>
</dbReference>
<dbReference type="Gene3D" id="3.40.50.1820">
    <property type="entry name" value="alpha/beta hydrolase"/>
    <property type="match status" value="1"/>
</dbReference>
<evidence type="ECO:0000313" key="2">
    <source>
        <dbReference type="EMBL" id="KZC95351.1"/>
    </source>
</evidence>
<dbReference type="STRING" id="31965.AWH51_08655"/>